<dbReference type="PANTHER" id="PTHR46136">
    <property type="entry name" value="TRANSCRIPTION FACTOR GTE8"/>
    <property type="match status" value="1"/>
</dbReference>
<dbReference type="EMBL" id="JAUJYN010000002">
    <property type="protein sequence ID" value="KAK1277806.1"/>
    <property type="molecule type" value="Genomic_DNA"/>
</dbReference>
<proteinExistence type="predicted"/>
<evidence type="ECO:0000256" key="1">
    <source>
        <dbReference type="ARBA" id="ARBA00023117"/>
    </source>
</evidence>
<comment type="caution">
    <text evidence="6">The sequence shown here is derived from an EMBL/GenBank/DDBJ whole genome shotgun (WGS) entry which is preliminary data.</text>
</comment>
<evidence type="ECO:0000313" key="6">
    <source>
        <dbReference type="EMBL" id="KAK1277806.1"/>
    </source>
</evidence>
<evidence type="ECO:0000259" key="5">
    <source>
        <dbReference type="PROSITE" id="PS50014"/>
    </source>
</evidence>
<feature type="domain" description="Bromo" evidence="5">
    <location>
        <begin position="26"/>
        <end position="98"/>
    </location>
</feature>
<name>A0AAV9BND7_ACOGR</name>
<evidence type="ECO:0000256" key="4">
    <source>
        <dbReference type="SAM" id="MobiDB-lite"/>
    </source>
</evidence>
<feature type="coiled-coil region" evidence="3">
    <location>
        <begin position="332"/>
        <end position="373"/>
    </location>
</feature>
<keyword evidence="1 2" id="KW-0103">Bromodomain</keyword>
<reference evidence="6" key="2">
    <citation type="submission" date="2023-06" db="EMBL/GenBank/DDBJ databases">
        <authorList>
            <person name="Ma L."/>
            <person name="Liu K.-W."/>
            <person name="Li Z."/>
            <person name="Hsiao Y.-Y."/>
            <person name="Qi Y."/>
            <person name="Fu T."/>
            <person name="Tang G."/>
            <person name="Zhang D."/>
            <person name="Sun W.-H."/>
            <person name="Liu D.-K."/>
            <person name="Li Y."/>
            <person name="Chen G.-Z."/>
            <person name="Liu X.-D."/>
            <person name="Liao X.-Y."/>
            <person name="Jiang Y.-T."/>
            <person name="Yu X."/>
            <person name="Hao Y."/>
            <person name="Huang J."/>
            <person name="Zhao X.-W."/>
            <person name="Ke S."/>
            <person name="Chen Y.-Y."/>
            <person name="Wu W.-L."/>
            <person name="Hsu J.-L."/>
            <person name="Lin Y.-F."/>
            <person name="Huang M.-D."/>
            <person name="Li C.-Y."/>
            <person name="Huang L."/>
            <person name="Wang Z.-W."/>
            <person name="Zhao X."/>
            <person name="Zhong W.-Y."/>
            <person name="Peng D.-H."/>
            <person name="Ahmad S."/>
            <person name="Lan S."/>
            <person name="Zhang J.-S."/>
            <person name="Tsai W.-C."/>
            <person name="Van De Peer Y."/>
            <person name="Liu Z.-J."/>
        </authorList>
    </citation>
    <scope>NUCLEOTIDE SEQUENCE</scope>
    <source>
        <strain evidence="6">SCP</strain>
        <tissue evidence="6">Leaves</tissue>
    </source>
</reference>
<dbReference type="Pfam" id="PF00439">
    <property type="entry name" value="Bromodomain"/>
    <property type="match status" value="1"/>
</dbReference>
<reference evidence="6" key="1">
    <citation type="journal article" date="2023" name="Nat. Commun.">
        <title>Diploid and tetraploid genomes of Acorus and the evolution of monocots.</title>
        <authorList>
            <person name="Ma L."/>
            <person name="Liu K.W."/>
            <person name="Li Z."/>
            <person name="Hsiao Y.Y."/>
            <person name="Qi Y."/>
            <person name="Fu T."/>
            <person name="Tang G.D."/>
            <person name="Zhang D."/>
            <person name="Sun W.H."/>
            <person name="Liu D.K."/>
            <person name="Li Y."/>
            <person name="Chen G.Z."/>
            <person name="Liu X.D."/>
            <person name="Liao X.Y."/>
            <person name="Jiang Y.T."/>
            <person name="Yu X."/>
            <person name="Hao Y."/>
            <person name="Huang J."/>
            <person name="Zhao X.W."/>
            <person name="Ke S."/>
            <person name="Chen Y.Y."/>
            <person name="Wu W.L."/>
            <person name="Hsu J.L."/>
            <person name="Lin Y.F."/>
            <person name="Huang M.D."/>
            <person name="Li C.Y."/>
            <person name="Huang L."/>
            <person name="Wang Z.W."/>
            <person name="Zhao X."/>
            <person name="Zhong W.Y."/>
            <person name="Peng D.H."/>
            <person name="Ahmad S."/>
            <person name="Lan S."/>
            <person name="Zhang J.S."/>
            <person name="Tsai W.C."/>
            <person name="Van de Peer Y."/>
            <person name="Liu Z.J."/>
        </authorList>
    </citation>
    <scope>NUCLEOTIDE SEQUENCE</scope>
    <source>
        <strain evidence="6">SCP</strain>
    </source>
</reference>
<evidence type="ECO:0000313" key="7">
    <source>
        <dbReference type="Proteomes" id="UP001179952"/>
    </source>
</evidence>
<dbReference type="PROSITE" id="PS50014">
    <property type="entry name" value="BROMODOMAIN_2"/>
    <property type="match status" value="1"/>
</dbReference>
<dbReference type="InterPro" id="IPR001487">
    <property type="entry name" value="Bromodomain"/>
</dbReference>
<protein>
    <submittedName>
        <fullName evidence="6">Transcription factor GTE8</fullName>
    </submittedName>
</protein>
<evidence type="ECO:0000256" key="2">
    <source>
        <dbReference type="PROSITE-ProRule" id="PRU00035"/>
    </source>
</evidence>
<dbReference type="InterPro" id="IPR036427">
    <property type="entry name" value="Bromodomain-like_sf"/>
</dbReference>
<accession>A0AAV9BND7</accession>
<feature type="compositionally biased region" description="Basic and acidic residues" evidence="4">
    <location>
        <begin position="240"/>
        <end position="253"/>
    </location>
</feature>
<sequence length="433" mass="48775">MTGAAKAPGIGGPKLRDCTLLLKKLMTHPYGWVFNMPVDPVTLCIPDYFTIISKPMDLGTVKWRLEKRVYSDTHMFAADIKLTFSNAMHYNPPGNDVHEMAKQLDDFFASRWKELEAKWVQATPAALHKTVSGGVLKKGVPALKNDLKNDLGKLSRKRNLPPLVKSIIKTDDASVQLNQTGRSYADNRFVELGRLVLCFSVFAFLQYSVLTWRQVVPTTLRHWTRAEAHSTSDCVQSDSSAEKLETHQSHLTDPDSEGVVSAEEGKSWLTSSPVAPTSLAVEGDDYSCDQQLSPKKALRAAMLKKRFADTILKAQQKTLLENGKKSDPVQVKDQLEKKKREEKARLLAQIKAAEAEARRKVEAEAKLQREREREAARIALQKMVKTVDIDENLSILEDILMFGYPSSPVDVINGHEWRSPLEEIGLYLKEDWY</sequence>
<keyword evidence="3" id="KW-0175">Coiled coil</keyword>
<dbReference type="Gene3D" id="1.20.920.10">
    <property type="entry name" value="Bromodomain-like"/>
    <property type="match status" value="1"/>
</dbReference>
<evidence type="ECO:0000256" key="3">
    <source>
        <dbReference type="SAM" id="Coils"/>
    </source>
</evidence>
<dbReference type="InterPro" id="IPR052442">
    <property type="entry name" value="Env_Response_Regulator"/>
</dbReference>
<dbReference type="PRINTS" id="PR00503">
    <property type="entry name" value="BROMODOMAIN"/>
</dbReference>
<organism evidence="6 7">
    <name type="scientific">Acorus gramineus</name>
    <name type="common">Dwarf sweet flag</name>
    <dbReference type="NCBI Taxonomy" id="55184"/>
    <lineage>
        <taxon>Eukaryota</taxon>
        <taxon>Viridiplantae</taxon>
        <taxon>Streptophyta</taxon>
        <taxon>Embryophyta</taxon>
        <taxon>Tracheophyta</taxon>
        <taxon>Spermatophyta</taxon>
        <taxon>Magnoliopsida</taxon>
        <taxon>Liliopsida</taxon>
        <taxon>Acoraceae</taxon>
        <taxon>Acorus</taxon>
    </lineage>
</organism>
<dbReference type="SMART" id="SM00297">
    <property type="entry name" value="BROMO"/>
    <property type="match status" value="1"/>
</dbReference>
<dbReference type="AlphaFoldDB" id="A0AAV9BND7"/>
<keyword evidence="7" id="KW-1185">Reference proteome</keyword>
<gene>
    <name evidence="6" type="ORF">QJS04_geneDACA023752</name>
</gene>
<dbReference type="PANTHER" id="PTHR46136:SF19">
    <property type="entry name" value="TRANSCRIPTION FACTOR GTE12"/>
    <property type="match status" value="1"/>
</dbReference>
<dbReference type="SUPFAM" id="SSF47370">
    <property type="entry name" value="Bromodomain"/>
    <property type="match status" value="1"/>
</dbReference>
<dbReference type="Proteomes" id="UP001179952">
    <property type="component" value="Unassembled WGS sequence"/>
</dbReference>
<feature type="region of interest" description="Disordered" evidence="4">
    <location>
        <begin position="231"/>
        <end position="271"/>
    </location>
</feature>